<feature type="compositionally biased region" description="Polar residues" evidence="1">
    <location>
        <begin position="102"/>
        <end position="123"/>
    </location>
</feature>
<proteinExistence type="predicted"/>
<dbReference type="Proteomes" id="UP001153636">
    <property type="component" value="Chromosome 1"/>
</dbReference>
<gene>
    <name evidence="2" type="ORF">PSYICH_LOCUS975</name>
</gene>
<feature type="compositionally biased region" description="Polar residues" evidence="1">
    <location>
        <begin position="298"/>
        <end position="318"/>
    </location>
</feature>
<name>A0A9P0G6R0_9CUCU</name>
<dbReference type="EMBL" id="OV651813">
    <property type="protein sequence ID" value="CAH1098812.1"/>
    <property type="molecule type" value="Genomic_DNA"/>
</dbReference>
<evidence type="ECO:0000256" key="1">
    <source>
        <dbReference type="SAM" id="MobiDB-lite"/>
    </source>
</evidence>
<protein>
    <submittedName>
        <fullName evidence="2">Uncharacterized protein</fullName>
    </submittedName>
</protein>
<dbReference type="OrthoDB" id="6507260at2759"/>
<accession>A0A9P0G6R0</accession>
<feature type="region of interest" description="Disordered" evidence="1">
    <location>
        <begin position="92"/>
        <end position="123"/>
    </location>
</feature>
<feature type="compositionally biased region" description="Low complexity" evidence="1">
    <location>
        <begin position="167"/>
        <end position="176"/>
    </location>
</feature>
<evidence type="ECO:0000313" key="3">
    <source>
        <dbReference type="Proteomes" id="UP001153636"/>
    </source>
</evidence>
<feature type="compositionally biased region" description="Basic and acidic residues" evidence="1">
    <location>
        <begin position="261"/>
        <end position="276"/>
    </location>
</feature>
<feature type="region of interest" description="Disordered" evidence="1">
    <location>
        <begin position="260"/>
        <end position="318"/>
    </location>
</feature>
<reference evidence="2" key="1">
    <citation type="submission" date="2022-01" db="EMBL/GenBank/DDBJ databases">
        <authorList>
            <person name="King R."/>
        </authorList>
    </citation>
    <scope>NUCLEOTIDE SEQUENCE</scope>
</reference>
<keyword evidence="3" id="KW-1185">Reference proteome</keyword>
<dbReference type="AlphaFoldDB" id="A0A9P0G6R0"/>
<feature type="region of interest" description="Disordered" evidence="1">
    <location>
        <begin position="146"/>
        <end position="193"/>
    </location>
</feature>
<evidence type="ECO:0000313" key="2">
    <source>
        <dbReference type="EMBL" id="CAH1098812.1"/>
    </source>
</evidence>
<organism evidence="2 3">
    <name type="scientific">Psylliodes chrysocephalus</name>
    <dbReference type="NCBI Taxonomy" id="3402493"/>
    <lineage>
        <taxon>Eukaryota</taxon>
        <taxon>Metazoa</taxon>
        <taxon>Ecdysozoa</taxon>
        <taxon>Arthropoda</taxon>
        <taxon>Hexapoda</taxon>
        <taxon>Insecta</taxon>
        <taxon>Pterygota</taxon>
        <taxon>Neoptera</taxon>
        <taxon>Endopterygota</taxon>
        <taxon>Coleoptera</taxon>
        <taxon>Polyphaga</taxon>
        <taxon>Cucujiformia</taxon>
        <taxon>Chrysomeloidea</taxon>
        <taxon>Chrysomelidae</taxon>
        <taxon>Galerucinae</taxon>
        <taxon>Alticini</taxon>
        <taxon>Psylliodes</taxon>
    </lineage>
</organism>
<sequence length="440" mass="49324">MRASMCPKRLLLYFIYGAFTVSVLFGSKMAIEGLPLHRQEPDSDQDILAGADFLSVFLESSLRRAYAETTPTPTPLPTTTILVAVEEEAPIYTTRRSKRNSHSPFQQHGSLTQSTEQFSVSDSSTDRDGVVAISVSTSVGRSTNNIYRRRTTVQPSPTYFSSEQHPSLVAKASKSELSAEESEPITKDSEVASDYSRGYQASVRVIPDFDQTSSFINQNLPQGNKPFQPTVIYHDNSGEVNSARSVSYSSIIQAIPQIPIEVDKSEPHERRERNYNDAKTPYSNSFDSSEEKRKQNDTRPSTWQKTDPVQQKTTQKPWQNQRVFTPTTPLPVELPKVYGQPEQNYEVDEALSVVTNGRAHGVQPTKPEKKPDDNQKFGYVVEGKNYRKYRVEERTADGFIVGEYGVVSHDDGSLRGVRYTADGTINPRLISEALMKFLSL</sequence>
<feature type="compositionally biased region" description="Polar residues" evidence="1">
    <location>
        <begin position="146"/>
        <end position="165"/>
    </location>
</feature>